<evidence type="ECO:0000256" key="8">
    <source>
        <dbReference type="ARBA" id="ARBA00023049"/>
    </source>
</evidence>
<evidence type="ECO:0000256" key="7">
    <source>
        <dbReference type="ARBA" id="ARBA00022833"/>
    </source>
</evidence>
<dbReference type="InterPro" id="IPR001567">
    <property type="entry name" value="Pept_M3A_M3B_dom"/>
</dbReference>
<evidence type="ECO:0000256" key="4">
    <source>
        <dbReference type="ARBA" id="ARBA00022670"/>
    </source>
</evidence>
<evidence type="ECO:0000256" key="6">
    <source>
        <dbReference type="ARBA" id="ARBA00022801"/>
    </source>
</evidence>
<dbReference type="GO" id="GO:0006518">
    <property type="term" value="P:peptide metabolic process"/>
    <property type="evidence" value="ECO:0007669"/>
    <property type="project" value="TreeGrafter"/>
</dbReference>
<dbReference type="Gene3D" id="1.20.1050.40">
    <property type="entry name" value="Endopeptidase. Chain P, domain 1"/>
    <property type="match status" value="1"/>
</dbReference>
<dbReference type="Pfam" id="PF01432">
    <property type="entry name" value="Peptidase_M3"/>
    <property type="match status" value="1"/>
</dbReference>
<dbReference type="CDD" id="cd06455">
    <property type="entry name" value="M3A_TOP"/>
    <property type="match status" value="1"/>
</dbReference>
<keyword evidence="8 9" id="KW-0482">Metalloprotease</keyword>
<keyword evidence="10" id="KW-0732">Signal</keyword>
<dbReference type="PANTHER" id="PTHR11804">
    <property type="entry name" value="PROTEASE M3 THIMET OLIGOPEPTIDASE-RELATED"/>
    <property type="match status" value="1"/>
</dbReference>
<feature type="domain" description="Peptidase M3A/M3B catalytic" evidence="11">
    <location>
        <begin position="286"/>
        <end position="737"/>
    </location>
</feature>
<dbReference type="FunFam" id="1.20.1050.40:FF:000001">
    <property type="entry name" value="Thimet oligopeptidase 1"/>
    <property type="match status" value="1"/>
</dbReference>
<dbReference type="InterPro" id="IPR024080">
    <property type="entry name" value="Neurolysin/TOP_N"/>
</dbReference>
<name>A0AAJ7T282_PETMA</name>
<evidence type="ECO:0000256" key="1">
    <source>
        <dbReference type="ARBA" id="ARBA00004496"/>
    </source>
</evidence>
<evidence type="ECO:0000256" key="10">
    <source>
        <dbReference type="SAM" id="SignalP"/>
    </source>
</evidence>
<dbReference type="CTD" id="7064"/>
<dbReference type="GO" id="GO:0004222">
    <property type="term" value="F:metalloendopeptidase activity"/>
    <property type="evidence" value="ECO:0007669"/>
    <property type="project" value="InterPro"/>
</dbReference>
<reference evidence="13" key="1">
    <citation type="submission" date="2025-08" db="UniProtKB">
        <authorList>
            <consortium name="RefSeq"/>
        </authorList>
    </citation>
    <scope>IDENTIFICATION</scope>
    <source>
        <tissue evidence="13">Sperm</tissue>
    </source>
</reference>
<dbReference type="InterPro" id="IPR045090">
    <property type="entry name" value="Pept_M3A_M3B"/>
</dbReference>
<organism evidence="12 13">
    <name type="scientific">Petromyzon marinus</name>
    <name type="common">Sea lamprey</name>
    <dbReference type="NCBI Taxonomy" id="7757"/>
    <lineage>
        <taxon>Eukaryota</taxon>
        <taxon>Metazoa</taxon>
        <taxon>Chordata</taxon>
        <taxon>Craniata</taxon>
        <taxon>Vertebrata</taxon>
        <taxon>Cyclostomata</taxon>
        <taxon>Hyperoartia</taxon>
        <taxon>Petromyzontiformes</taxon>
        <taxon>Petromyzontidae</taxon>
        <taxon>Petromyzon</taxon>
    </lineage>
</organism>
<keyword evidence="6 9" id="KW-0378">Hydrolase</keyword>
<dbReference type="InterPro" id="IPR024079">
    <property type="entry name" value="MetalloPept_cat_dom_sf"/>
</dbReference>
<accession>A0AAJ7T282</accession>
<gene>
    <name evidence="13" type="primary">THOP1</name>
</gene>
<proteinExistence type="inferred from homology"/>
<dbReference type="InterPro" id="IPR024077">
    <property type="entry name" value="Neurolysin/TOP_dom2"/>
</dbReference>
<keyword evidence="3" id="KW-0963">Cytoplasm</keyword>
<evidence type="ECO:0000256" key="5">
    <source>
        <dbReference type="ARBA" id="ARBA00022723"/>
    </source>
</evidence>
<dbReference type="RefSeq" id="XP_032809907.1">
    <property type="nucleotide sequence ID" value="XM_032954016.1"/>
</dbReference>
<dbReference type="GO" id="GO:0046872">
    <property type="term" value="F:metal ion binding"/>
    <property type="evidence" value="ECO:0007669"/>
    <property type="project" value="UniProtKB-UniRule"/>
</dbReference>
<evidence type="ECO:0000313" key="12">
    <source>
        <dbReference type="Proteomes" id="UP001318040"/>
    </source>
</evidence>
<sequence>MYFMLCFGFGLIVHCSSHVGCKSSRSPYVVASFGHTSWSRGVLTLLVRAMGPSHVKDAGGVPEILLRWNVAADEVDALTEEVIAAAKAVHDAVAAVPLADVTVASVLKPLADSANAYAVGRNQLDFLQHVSPSRAVREASTRADKRLSLFDVEAAMREDVHRRLAALQERLVARLAAGDADDADGDDGVGVVTPEGRRLLDRLVKTGLRNGLHLPADKQAEIKVIKEKISSLCIDFHTNLTEDNSFLEFTAEELKGMPGDFVSSLEKAEGNDRLKVTLKYPHYFPLMKKCSVEETRARMERAFTSRCIEANTRILEELLRLRWRKAQLLAFASHADFAVELNMAKTAAAVNRFLDELAERLAPLGVAERAEMLALKREETGGGADVALHAWDLRYYATRVEEERFTLDHDALRQYFPLQVVTQGLLGIYERLLGVRYELREEGGGAAGAWHEEVRLYRVTDAASQRLLGHFYLDLHPRDGKYGHAACFGLQPGCLLPSGERQPAVAAMVANFSRPSSADVPALLTHSEVETFFHEFGHVMHSVCAQADYAAFSGTHVERDFVEAPSQMLENWAWEAAPLALVSGHVRDGAPVPPQLAGLLAASRLANVGVFTLRQVVLSKLDQVIHSGESADTAREYSRLCSDIMGIPATPGTNMCASFGHLAGGYDAQYYGYLWSQVFSDDMFHSRFREQGIMDPAVGNDYRRFILTPGGSLDADVMLKNFLGRDPNNLAFLRSKGLAAAAVAAAAAATAGDAGKTTAAGVAGKPTA</sequence>
<protein>
    <submittedName>
        <fullName evidence="13">Thimet oligopeptidase isoform X2</fullName>
    </submittedName>
</protein>
<dbReference type="FunFam" id="3.40.390.10:FF:000006">
    <property type="entry name" value="Thimet oligopeptidase 1"/>
    <property type="match status" value="1"/>
</dbReference>
<evidence type="ECO:0000256" key="3">
    <source>
        <dbReference type="ARBA" id="ARBA00022490"/>
    </source>
</evidence>
<evidence type="ECO:0000256" key="2">
    <source>
        <dbReference type="ARBA" id="ARBA00006040"/>
    </source>
</evidence>
<comment type="cofactor">
    <cofactor evidence="9">
        <name>Zn(2+)</name>
        <dbReference type="ChEBI" id="CHEBI:29105"/>
    </cofactor>
    <text evidence="9">Binds 1 zinc ion.</text>
</comment>
<feature type="chain" id="PRO_5042604655" evidence="10">
    <location>
        <begin position="18"/>
        <end position="768"/>
    </location>
</feature>
<comment type="subcellular location">
    <subcellularLocation>
        <location evidence="1">Cytoplasm</location>
    </subcellularLocation>
</comment>
<dbReference type="Proteomes" id="UP001318040">
    <property type="component" value="Chromosome 1"/>
</dbReference>
<keyword evidence="5 9" id="KW-0479">Metal-binding</keyword>
<dbReference type="AlphaFoldDB" id="A0AAJ7T282"/>
<dbReference type="GO" id="GO:0006508">
    <property type="term" value="P:proteolysis"/>
    <property type="evidence" value="ECO:0007669"/>
    <property type="project" value="UniProtKB-KW"/>
</dbReference>
<keyword evidence="4 9" id="KW-0645">Protease</keyword>
<dbReference type="GO" id="GO:0005758">
    <property type="term" value="C:mitochondrial intermembrane space"/>
    <property type="evidence" value="ECO:0007669"/>
    <property type="project" value="TreeGrafter"/>
</dbReference>
<dbReference type="SUPFAM" id="SSF55486">
    <property type="entry name" value="Metalloproteases ('zincins'), catalytic domain"/>
    <property type="match status" value="1"/>
</dbReference>
<keyword evidence="7 9" id="KW-0862">Zinc</keyword>
<dbReference type="Gene3D" id="3.40.390.10">
    <property type="entry name" value="Collagenase (Catalytic Domain)"/>
    <property type="match status" value="1"/>
</dbReference>
<feature type="signal peptide" evidence="10">
    <location>
        <begin position="1"/>
        <end position="17"/>
    </location>
</feature>
<dbReference type="PANTHER" id="PTHR11804:SF84">
    <property type="entry name" value="SACCHAROLYSIN"/>
    <property type="match status" value="1"/>
</dbReference>
<comment type="similarity">
    <text evidence="2 9">Belongs to the peptidase M3 family.</text>
</comment>
<evidence type="ECO:0000256" key="9">
    <source>
        <dbReference type="RuleBase" id="RU003435"/>
    </source>
</evidence>
<evidence type="ECO:0000313" key="13">
    <source>
        <dbReference type="RefSeq" id="XP_032809907.1"/>
    </source>
</evidence>
<evidence type="ECO:0000259" key="11">
    <source>
        <dbReference type="Pfam" id="PF01432"/>
    </source>
</evidence>
<dbReference type="Gene3D" id="1.10.1370.10">
    <property type="entry name" value="Neurolysin, domain 3"/>
    <property type="match status" value="1"/>
</dbReference>
<keyword evidence="12" id="KW-1185">Reference proteome</keyword>